<reference evidence="1 2" key="1">
    <citation type="journal article" date="2013" name="Genome Announc.">
        <title>Draft Genome Sequence of Sphingobium lactosutens Strain DS20T, Isolated from a Hexachlorocyclohexane Dumpsite.</title>
        <authorList>
            <person name="Kumar R."/>
            <person name="Dwivedi V."/>
            <person name="Negi V."/>
            <person name="Khurana J.P."/>
            <person name="Lal R."/>
        </authorList>
    </citation>
    <scope>NUCLEOTIDE SEQUENCE [LARGE SCALE GENOMIC DNA]</scope>
    <source>
        <strain evidence="1 2">DS20</strain>
    </source>
</reference>
<accession>T0HGR1</accession>
<dbReference type="AlphaFoldDB" id="T0HGR1"/>
<organism evidence="1 2">
    <name type="scientific">Sphingobium lactosutens DS20</name>
    <dbReference type="NCBI Taxonomy" id="1331060"/>
    <lineage>
        <taxon>Bacteria</taxon>
        <taxon>Pseudomonadati</taxon>
        <taxon>Pseudomonadota</taxon>
        <taxon>Alphaproteobacteria</taxon>
        <taxon>Sphingomonadales</taxon>
        <taxon>Sphingomonadaceae</taxon>
        <taxon>Sphingobium</taxon>
    </lineage>
</organism>
<evidence type="ECO:0000313" key="2">
    <source>
        <dbReference type="Proteomes" id="UP000015531"/>
    </source>
</evidence>
<keyword evidence="2" id="KW-1185">Reference proteome</keyword>
<dbReference type="PATRIC" id="fig|1331060.3.peg.4460"/>
<dbReference type="Proteomes" id="UP000015531">
    <property type="component" value="Unassembled WGS sequence"/>
</dbReference>
<protein>
    <submittedName>
        <fullName evidence="1">Uncharacterized protein</fullName>
    </submittedName>
</protein>
<proteinExistence type="predicted"/>
<gene>
    <name evidence="1" type="ORF">RLDS_23050</name>
</gene>
<name>T0HGR1_9SPHN</name>
<evidence type="ECO:0000313" key="1">
    <source>
        <dbReference type="EMBL" id="EQB11283.1"/>
    </source>
</evidence>
<dbReference type="EMBL" id="ATDP01000107">
    <property type="protein sequence ID" value="EQB11283.1"/>
    <property type="molecule type" value="Genomic_DNA"/>
</dbReference>
<sequence>MPFGAAIAGADVIMANDAMMTNVMPIVLELRILIIFSPCDQAGRREKETIVNAWSRI</sequence>
<comment type="caution">
    <text evidence="1">The sequence shown here is derived from an EMBL/GenBank/DDBJ whole genome shotgun (WGS) entry which is preliminary data.</text>
</comment>